<sequence length="511" mass="57038">MDPINFTPPGSSFTPINGRASLKPDQTISSGDEQKPDVFSEVISLDDRSQNPKRGRTVYEEEDVRQSKRQVYLPATPSFSPFQTLRVTKSSSVSSQIPYSKIEDVPNSDDGFRPRSTGPHPPGRTTMEQLTPYPTRELHESRPELTLDINVESVNGIHAEAIPSSAQPPNWTPYTLPSSDDQRIRGDADRRYADMAMLVSQDAKATSDPNDEYPLGDDIMDEDMTSLLGSALDHVQETQVPPSSVTQGWDHDSRSAAEYDSTLQYSSPSNSGAIAKLEVGQDDLLDDDVDWNMVHALVDQIPKGVSTVGSQITPRPSPIDHIPCTKTPIQQNSSTEEDIPLKPFSRPSFPEKVRDRSVVPGLSSDAILRTCFRIGEMINQAVRCMTHQQEVVFELFARVTYSSRESLTRRQHFQFVDLFKDQQPYPGGTLTNWRAGSQIDRQSETFLDKGARRKLCRCLCKPKRDRTTEVGFTLIVLSIREADWTQVEWAKKVVCGDSDEQHDGPAVGVNI</sequence>
<reference evidence="1 2" key="1">
    <citation type="journal article" date="2022" name="New Phytol.">
        <title>Ecological generalism drives hyperdiversity of secondary metabolite gene clusters in xylarialean endophytes.</title>
        <authorList>
            <person name="Franco M.E.E."/>
            <person name="Wisecaver J.H."/>
            <person name="Arnold A.E."/>
            <person name="Ju Y.M."/>
            <person name="Slot J.C."/>
            <person name="Ahrendt S."/>
            <person name="Moore L.P."/>
            <person name="Eastman K.E."/>
            <person name="Scott K."/>
            <person name="Konkel Z."/>
            <person name="Mondo S.J."/>
            <person name="Kuo A."/>
            <person name="Hayes R.D."/>
            <person name="Haridas S."/>
            <person name="Andreopoulos B."/>
            <person name="Riley R."/>
            <person name="LaButti K."/>
            <person name="Pangilinan J."/>
            <person name="Lipzen A."/>
            <person name="Amirebrahimi M."/>
            <person name="Yan J."/>
            <person name="Adam C."/>
            <person name="Keymanesh K."/>
            <person name="Ng V."/>
            <person name="Louie K."/>
            <person name="Northen T."/>
            <person name="Drula E."/>
            <person name="Henrissat B."/>
            <person name="Hsieh H.M."/>
            <person name="Youens-Clark K."/>
            <person name="Lutzoni F."/>
            <person name="Miadlikowska J."/>
            <person name="Eastwood D.C."/>
            <person name="Hamelin R.C."/>
            <person name="Grigoriev I.V."/>
            <person name="U'Ren J.M."/>
        </authorList>
    </citation>
    <scope>NUCLEOTIDE SEQUENCE [LARGE SCALE GENOMIC DNA]</scope>
    <source>
        <strain evidence="1 2">ER1909</strain>
    </source>
</reference>
<comment type="caution">
    <text evidence="1">The sequence shown here is derived from an EMBL/GenBank/DDBJ whole genome shotgun (WGS) entry which is preliminary data.</text>
</comment>
<evidence type="ECO:0000313" key="2">
    <source>
        <dbReference type="Proteomes" id="UP001497680"/>
    </source>
</evidence>
<dbReference type="Proteomes" id="UP001497680">
    <property type="component" value="Unassembled WGS sequence"/>
</dbReference>
<organism evidence="1 2">
    <name type="scientific">Hypoxylon rubiginosum</name>
    <dbReference type="NCBI Taxonomy" id="110542"/>
    <lineage>
        <taxon>Eukaryota</taxon>
        <taxon>Fungi</taxon>
        <taxon>Dikarya</taxon>
        <taxon>Ascomycota</taxon>
        <taxon>Pezizomycotina</taxon>
        <taxon>Sordariomycetes</taxon>
        <taxon>Xylariomycetidae</taxon>
        <taxon>Xylariales</taxon>
        <taxon>Hypoxylaceae</taxon>
        <taxon>Hypoxylon</taxon>
    </lineage>
</organism>
<dbReference type="EMBL" id="MU394300">
    <property type="protein sequence ID" value="KAI6088673.1"/>
    <property type="molecule type" value="Genomic_DNA"/>
</dbReference>
<gene>
    <name evidence="1" type="ORF">F4821DRAFT_87047</name>
</gene>
<proteinExistence type="predicted"/>
<name>A0ACC0D7Y2_9PEZI</name>
<evidence type="ECO:0000313" key="1">
    <source>
        <dbReference type="EMBL" id="KAI6088673.1"/>
    </source>
</evidence>
<accession>A0ACC0D7Y2</accession>
<protein>
    <submittedName>
        <fullName evidence="1">Uncharacterized protein</fullName>
    </submittedName>
</protein>
<keyword evidence="2" id="KW-1185">Reference proteome</keyword>